<dbReference type="STRING" id="49390.A0A068TX13"/>
<proteinExistence type="predicted"/>
<dbReference type="PANTHER" id="PTHR35094:SF1">
    <property type="entry name" value="PROTEIN, PUTATIVE-RELATED"/>
    <property type="match status" value="1"/>
</dbReference>
<gene>
    <name evidence="3" type="ORF">GSCOC_T00032833001</name>
</gene>
<dbReference type="OrthoDB" id="1728036at2759"/>
<evidence type="ECO:0000256" key="1">
    <source>
        <dbReference type="SAM" id="MobiDB-lite"/>
    </source>
</evidence>
<keyword evidence="2" id="KW-0732">Signal</keyword>
<keyword evidence="4" id="KW-1185">Reference proteome</keyword>
<sequence length="136" mass="13933">MLRLAVILVIFALAVPINGQAPGSPDEGNKCGGCPCNNPCPVPSPPPPPPTLPPPPPALPPPPPPPKKPPTPACPPPPGSSGWPVVPTPPSQYIYVTGPPGNLYPVDANFSRAARSFTVGLPFILLVGGILQLALW</sequence>
<accession>A0A068TX13</accession>
<feature type="compositionally biased region" description="Pro residues" evidence="1">
    <location>
        <begin position="42"/>
        <end position="79"/>
    </location>
</feature>
<evidence type="ECO:0000313" key="3">
    <source>
        <dbReference type="EMBL" id="CDP00761.1"/>
    </source>
</evidence>
<dbReference type="InParanoid" id="A0A068TX13"/>
<dbReference type="Proteomes" id="UP000295252">
    <property type="component" value="Chromosome III"/>
</dbReference>
<dbReference type="AlphaFoldDB" id="A0A068TX13"/>
<organism evidence="3 4">
    <name type="scientific">Coffea canephora</name>
    <name type="common">Robusta coffee</name>
    <dbReference type="NCBI Taxonomy" id="49390"/>
    <lineage>
        <taxon>Eukaryota</taxon>
        <taxon>Viridiplantae</taxon>
        <taxon>Streptophyta</taxon>
        <taxon>Embryophyta</taxon>
        <taxon>Tracheophyta</taxon>
        <taxon>Spermatophyta</taxon>
        <taxon>Magnoliopsida</taxon>
        <taxon>eudicotyledons</taxon>
        <taxon>Gunneridae</taxon>
        <taxon>Pentapetalae</taxon>
        <taxon>asterids</taxon>
        <taxon>lamiids</taxon>
        <taxon>Gentianales</taxon>
        <taxon>Rubiaceae</taxon>
        <taxon>Ixoroideae</taxon>
        <taxon>Gardenieae complex</taxon>
        <taxon>Bertiereae - Coffeeae clade</taxon>
        <taxon>Coffeeae</taxon>
        <taxon>Coffea</taxon>
    </lineage>
</organism>
<reference evidence="4" key="1">
    <citation type="journal article" date="2014" name="Science">
        <title>The coffee genome provides insight into the convergent evolution of caffeine biosynthesis.</title>
        <authorList>
            <person name="Denoeud F."/>
            <person name="Carretero-Paulet L."/>
            <person name="Dereeper A."/>
            <person name="Droc G."/>
            <person name="Guyot R."/>
            <person name="Pietrella M."/>
            <person name="Zheng C."/>
            <person name="Alberti A."/>
            <person name="Anthony F."/>
            <person name="Aprea G."/>
            <person name="Aury J.M."/>
            <person name="Bento P."/>
            <person name="Bernard M."/>
            <person name="Bocs S."/>
            <person name="Campa C."/>
            <person name="Cenci A."/>
            <person name="Combes M.C."/>
            <person name="Crouzillat D."/>
            <person name="Da Silva C."/>
            <person name="Daddiego L."/>
            <person name="De Bellis F."/>
            <person name="Dussert S."/>
            <person name="Garsmeur O."/>
            <person name="Gayraud T."/>
            <person name="Guignon V."/>
            <person name="Jahn K."/>
            <person name="Jamilloux V."/>
            <person name="Joet T."/>
            <person name="Labadie K."/>
            <person name="Lan T."/>
            <person name="Leclercq J."/>
            <person name="Lepelley M."/>
            <person name="Leroy T."/>
            <person name="Li L.T."/>
            <person name="Librado P."/>
            <person name="Lopez L."/>
            <person name="Munoz A."/>
            <person name="Noel B."/>
            <person name="Pallavicini A."/>
            <person name="Perrotta G."/>
            <person name="Poncet V."/>
            <person name="Pot D."/>
            <person name="Priyono X."/>
            <person name="Rigoreau M."/>
            <person name="Rouard M."/>
            <person name="Rozas J."/>
            <person name="Tranchant-Dubreuil C."/>
            <person name="VanBuren R."/>
            <person name="Zhang Q."/>
            <person name="Andrade A.C."/>
            <person name="Argout X."/>
            <person name="Bertrand B."/>
            <person name="de Kochko A."/>
            <person name="Graziosi G."/>
            <person name="Henry R.J."/>
            <person name="Jayarama X."/>
            <person name="Ming R."/>
            <person name="Nagai C."/>
            <person name="Rounsley S."/>
            <person name="Sankoff D."/>
            <person name="Giuliano G."/>
            <person name="Albert V.A."/>
            <person name="Wincker P."/>
            <person name="Lashermes P."/>
        </authorList>
    </citation>
    <scope>NUCLEOTIDE SEQUENCE [LARGE SCALE GENOMIC DNA]</scope>
    <source>
        <strain evidence="4">cv. DH200-94</strain>
    </source>
</reference>
<name>A0A068TX13_COFCA</name>
<protein>
    <submittedName>
        <fullName evidence="3">Uncharacterized protein</fullName>
    </submittedName>
</protein>
<dbReference type="EMBL" id="HG739089">
    <property type="protein sequence ID" value="CDP00761.1"/>
    <property type="molecule type" value="Genomic_DNA"/>
</dbReference>
<dbReference type="OMA" id="CGSCPCN"/>
<dbReference type="PANTHER" id="PTHR35094">
    <property type="entry name" value="LEUCINE-RICH REPEAT EXTENSIN-LIKE PROTEIN 2"/>
    <property type="match status" value="1"/>
</dbReference>
<evidence type="ECO:0000256" key="2">
    <source>
        <dbReference type="SAM" id="SignalP"/>
    </source>
</evidence>
<feature type="signal peptide" evidence="2">
    <location>
        <begin position="1"/>
        <end position="19"/>
    </location>
</feature>
<feature type="chain" id="PRO_5001654388" evidence="2">
    <location>
        <begin position="20"/>
        <end position="136"/>
    </location>
</feature>
<feature type="region of interest" description="Disordered" evidence="1">
    <location>
        <begin position="42"/>
        <end position="83"/>
    </location>
</feature>
<dbReference type="Gramene" id="CDP00761">
    <property type="protein sequence ID" value="CDP00761"/>
    <property type="gene ID" value="GSCOC_T00032833001"/>
</dbReference>
<evidence type="ECO:0000313" key="4">
    <source>
        <dbReference type="Proteomes" id="UP000295252"/>
    </source>
</evidence>